<dbReference type="Proteomes" id="UP000623129">
    <property type="component" value="Unassembled WGS sequence"/>
</dbReference>
<evidence type="ECO:0000256" key="4">
    <source>
        <dbReference type="ARBA" id="ARBA00022737"/>
    </source>
</evidence>
<evidence type="ECO:0000256" key="8">
    <source>
        <dbReference type="SAM" id="MobiDB-lite"/>
    </source>
</evidence>
<dbReference type="InterPro" id="IPR001245">
    <property type="entry name" value="Ser-Thr/Tyr_kinase_cat_dom"/>
</dbReference>
<dbReference type="InterPro" id="IPR001611">
    <property type="entry name" value="Leu-rich_rpt"/>
</dbReference>
<dbReference type="InterPro" id="IPR011009">
    <property type="entry name" value="Kinase-like_dom_sf"/>
</dbReference>
<keyword evidence="4" id="KW-0677">Repeat</keyword>
<feature type="domain" description="Protein kinase" evidence="11">
    <location>
        <begin position="306"/>
        <end position="566"/>
    </location>
</feature>
<keyword evidence="13" id="KW-1185">Reference proteome</keyword>
<keyword evidence="1" id="KW-0433">Leucine-rich repeat</keyword>
<dbReference type="FunFam" id="3.80.10.10:FF:000400">
    <property type="entry name" value="Nuclear pore complex protein NUP107"/>
    <property type="match status" value="1"/>
</dbReference>
<dbReference type="SUPFAM" id="SSF52058">
    <property type="entry name" value="L domain-like"/>
    <property type="match status" value="1"/>
</dbReference>
<comment type="caution">
    <text evidence="12">The sequence shown here is derived from an EMBL/GenBank/DDBJ whole genome shotgun (WGS) entry which is preliminary data.</text>
</comment>
<dbReference type="OrthoDB" id="291737at2759"/>
<evidence type="ECO:0000256" key="7">
    <source>
        <dbReference type="ARBA" id="ARBA00046288"/>
    </source>
</evidence>
<evidence type="ECO:0000259" key="11">
    <source>
        <dbReference type="PROSITE" id="PS50011"/>
    </source>
</evidence>
<dbReference type="InterPro" id="IPR000719">
    <property type="entry name" value="Prot_kinase_dom"/>
</dbReference>
<dbReference type="InterPro" id="IPR032675">
    <property type="entry name" value="LRR_dom_sf"/>
</dbReference>
<dbReference type="PROSITE" id="PS50011">
    <property type="entry name" value="PROTEIN_KINASE_DOM"/>
    <property type="match status" value="1"/>
</dbReference>
<keyword evidence="5 9" id="KW-1133">Transmembrane helix</keyword>
<evidence type="ECO:0000256" key="9">
    <source>
        <dbReference type="SAM" id="Phobius"/>
    </source>
</evidence>
<dbReference type="PANTHER" id="PTHR46084:SF14">
    <property type="entry name" value="PROTEIN KINASE DOMAIN-CONTAINING PROTEIN"/>
    <property type="match status" value="1"/>
</dbReference>
<evidence type="ECO:0000256" key="6">
    <source>
        <dbReference type="ARBA" id="ARBA00023136"/>
    </source>
</evidence>
<dbReference type="Pfam" id="PF00560">
    <property type="entry name" value="LRR_1"/>
    <property type="match status" value="2"/>
</dbReference>
<keyword evidence="3 10" id="KW-0732">Signal</keyword>
<evidence type="ECO:0000256" key="1">
    <source>
        <dbReference type="ARBA" id="ARBA00022614"/>
    </source>
</evidence>
<feature type="region of interest" description="Disordered" evidence="8">
    <location>
        <begin position="205"/>
        <end position="235"/>
    </location>
</feature>
<dbReference type="SUPFAM" id="SSF56112">
    <property type="entry name" value="Protein kinase-like (PK-like)"/>
    <property type="match status" value="1"/>
</dbReference>
<gene>
    <name evidence="12" type="ORF">FCM35_KLT05214</name>
</gene>
<keyword evidence="6 9" id="KW-0472">Membrane</keyword>
<feature type="transmembrane region" description="Helical" evidence="9">
    <location>
        <begin position="244"/>
        <end position="266"/>
    </location>
</feature>
<dbReference type="Pfam" id="PF08263">
    <property type="entry name" value="LRRNT_2"/>
    <property type="match status" value="1"/>
</dbReference>
<keyword evidence="12" id="KW-0418">Kinase</keyword>
<dbReference type="GO" id="GO:0004672">
    <property type="term" value="F:protein kinase activity"/>
    <property type="evidence" value="ECO:0007669"/>
    <property type="project" value="InterPro"/>
</dbReference>
<dbReference type="Gene3D" id="1.10.510.10">
    <property type="entry name" value="Transferase(Phosphotransferase) domain 1"/>
    <property type="match status" value="2"/>
</dbReference>
<protein>
    <submittedName>
        <fullName evidence="12">Inactive receptor-like serine/threonine-protein kinase</fullName>
    </submittedName>
</protein>
<evidence type="ECO:0000256" key="2">
    <source>
        <dbReference type="ARBA" id="ARBA00022692"/>
    </source>
</evidence>
<dbReference type="Gene3D" id="3.30.200.20">
    <property type="entry name" value="Phosphorylase Kinase, domain 1"/>
    <property type="match status" value="1"/>
</dbReference>
<dbReference type="GO" id="GO:0005524">
    <property type="term" value="F:ATP binding"/>
    <property type="evidence" value="ECO:0007669"/>
    <property type="project" value="InterPro"/>
</dbReference>
<feature type="compositionally biased region" description="Pro residues" evidence="8">
    <location>
        <begin position="208"/>
        <end position="222"/>
    </location>
</feature>
<dbReference type="EMBL" id="SWLB01000014">
    <property type="protein sequence ID" value="KAF3329883.1"/>
    <property type="molecule type" value="Genomic_DNA"/>
</dbReference>
<sequence length="594" mass="65413">MGILGGRLVGLLLLVFLVFERFQLGASFISEGSHLLRFREGIEHDPYGALSNWGENGSMDYCSWFGVACSDDFKVVALNLPDLALNGIISPKIGKLNHLRIVDLSNNSFYGVIPREIGELKQLVVLDLRNNSLSGTLPSKLDNILSLKLLLINGNMISGELSPKLQELSVISEVIEQDDFEMSEKRYSKNGIIKRQLQSLTARKALESPPPSPDPSPDPSPSSSPLELSPPVSPPSNRKSHTSLILGLAIGGVFIIGVSLALYMFLFKGKRVNIVPWKTGLSGPISKALIAGVPSLGRADLDAACENFSNIIATSSDHTIYKGTLSNGSEIAVVSTSMSADKWMDLSENQFKLKISTLSKINHKNFMNLLGFCNDDDPFTRMLVVEYAPNGTLFEHLHIKEAEQLDWSARLRIAMGIIYCLEYIESINPPARVKTLNSYTIYLSEDYAAKISDIGFGVDTKKDPFVTDDPNDLDEEEPIVYKYAVLLLELISGKLPFSADTGLLVLWASSYLSGKRSLMEMVDPTLDDSISEEFLMALCEVIRACINPNTEERPSVAEVAKQMKEISRLSPEAAIPRDSPLWWAELEIFSTEGS</sequence>
<dbReference type="GO" id="GO:0012505">
    <property type="term" value="C:endomembrane system"/>
    <property type="evidence" value="ECO:0007669"/>
    <property type="project" value="UniProtKB-SubCell"/>
</dbReference>
<comment type="subcellular location">
    <subcellularLocation>
        <location evidence="7">Endomembrane system</location>
        <topology evidence="7">Single-pass type I membrane protein</topology>
    </subcellularLocation>
</comment>
<dbReference type="PANTHER" id="PTHR46084">
    <property type="entry name" value="PROTEIN MALE DISCOVERER 2"/>
    <property type="match status" value="1"/>
</dbReference>
<evidence type="ECO:0000256" key="10">
    <source>
        <dbReference type="SAM" id="SignalP"/>
    </source>
</evidence>
<proteinExistence type="predicted"/>
<keyword evidence="12" id="KW-0675">Receptor</keyword>
<organism evidence="12 13">
    <name type="scientific">Carex littledalei</name>
    <dbReference type="NCBI Taxonomy" id="544730"/>
    <lineage>
        <taxon>Eukaryota</taxon>
        <taxon>Viridiplantae</taxon>
        <taxon>Streptophyta</taxon>
        <taxon>Embryophyta</taxon>
        <taxon>Tracheophyta</taxon>
        <taxon>Spermatophyta</taxon>
        <taxon>Magnoliopsida</taxon>
        <taxon>Liliopsida</taxon>
        <taxon>Poales</taxon>
        <taxon>Cyperaceae</taxon>
        <taxon>Cyperoideae</taxon>
        <taxon>Cariceae</taxon>
        <taxon>Carex</taxon>
        <taxon>Carex subgen. Euthyceras</taxon>
    </lineage>
</organism>
<keyword evidence="12" id="KW-0808">Transferase</keyword>
<dbReference type="Gene3D" id="3.80.10.10">
    <property type="entry name" value="Ribonuclease Inhibitor"/>
    <property type="match status" value="1"/>
</dbReference>
<accession>A0A833QXG1</accession>
<evidence type="ECO:0000256" key="3">
    <source>
        <dbReference type="ARBA" id="ARBA00022729"/>
    </source>
</evidence>
<dbReference type="FunFam" id="3.30.200.20:FF:000489">
    <property type="entry name" value="Inactive receptor-like serine/threonine-protein kinase"/>
    <property type="match status" value="1"/>
</dbReference>
<feature type="chain" id="PRO_5032398294" evidence="10">
    <location>
        <begin position="26"/>
        <end position="594"/>
    </location>
</feature>
<dbReference type="Pfam" id="PF07714">
    <property type="entry name" value="PK_Tyr_Ser-Thr"/>
    <property type="match status" value="1"/>
</dbReference>
<dbReference type="AlphaFoldDB" id="A0A833QXG1"/>
<keyword evidence="2 9" id="KW-0812">Transmembrane</keyword>
<name>A0A833QXG1_9POAL</name>
<evidence type="ECO:0000256" key="5">
    <source>
        <dbReference type="ARBA" id="ARBA00022989"/>
    </source>
</evidence>
<feature type="signal peptide" evidence="10">
    <location>
        <begin position="1"/>
        <end position="25"/>
    </location>
</feature>
<dbReference type="InterPro" id="IPR013210">
    <property type="entry name" value="LRR_N_plant-typ"/>
</dbReference>
<evidence type="ECO:0000313" key="12">
    <source>
        <dbReference type="EMBL" id="KAF3329883.1"/>
    </source>
</evidence>
<reference evidence="12" key="1">
    <citation type="submission" date="2020-01" db="EMBL/GenBank/DDBJ databases">
        <title>Genome sequence of Kobresia littledalei, the first chromosome-level genome in the family Cyperaceae.</title>
        <authorList>
            <person name="Qu G."/>
        </authorList>
    </citation>
    <scope>NUCLEOTIDE SEQUENCE</scope>
    <source>
        <strain evidence="12">C.B.Clarke</strain>
        <tissue evidence="12">Leaf</tissue>
    </source>
</reference>
<evidence type="ECO:0000313" key="13">
    <source>
        <dbReference type="Proteomes" id="UP000623129"/>
    </source>
</evidence>